<comment type="caution">
    <text evidence="3">The sequence shown here is derived from an EMBL/GenBank/DDBJ whole genome shotgun (WGS) entry which is preliminary data.</text>
</comment>
<dbReference type="AlphaFoldDB" id="A0A5C5VRC4"/>
<dbReference type="RefSeq" id="WP_146575628.1">
    <property type="nucleotide sequence ID" value="NZ_SJPH01000014.1"/>
</dbReference>
<feature type="transmembrane region" description="Helical" evidence="1">
    <location>
        <begin position="21"/>
        <end position="45"/>
    </location>
</feature>
<dbReference type="Pfam" id="PF07963">
    <property type="entry name" value="N_methyl"/>
    <property type="match status" value="1"/>
</dbReference>
<keyword evidence="1" id="KW-1133">Transmembrane helix</keyword>
<organism evidence="3 4">
    <name type="scientific">Botrimarina hoheduenensis</name>
    <dbReference type="NCBI Taxonomy" id="2528000"/>
    <lineage>
        <taxon>Bacteria</taxon>
        <taxon>Pseudomonadati</taxon>
        <taxon>Planctomycetota</taxon>
        <taxon>Planctomycetia</taxon>
        <taxon>Pirellulales</taxon>
        <taxon>Lacipirellulaceae</taxon>
        <taxon>Botrimarina</taxon>
    </lineage>
</organism>
<gene>
    <name evidence="3" type="ORF">Pla111_34410</name>
</gene>
<proteinExistence type="predicted"/>
<dbReference type="SUPFAM" id="SSF54523">
    <property type="entry name" value="Pili subunits"/>
    <property type="match status" value="1"/>
</dbReference>
<dbReference type="PANTHER" id="PTHR30093">
    <property type="entry name" value="GENERAL SECRETION PATHWAY PROTEIN G"/>
    <property type="match status" value="1"/>
</dbReference>
<dbReference type="InterPro" id="IPR027558">
    <property type="entry name" value="Pre_pil_HX9DG_C"/>
</dbReference>
<evidence type="ECO:0000313" key="4">
    <source>
        <dbReference type="Proteomes" id="UP000318995"/>
    </source>
</evidence>
<evidence type="ECO:0000259" key="2">
    <source>
        <dbReference type="Pfam" id="PF07596"/>
    </source>
</evidence>
<dbReference type="EMBL" id="SJPH01000014">
    <property type="protein sequence ID" value="TWT40112.1"/>
    <property type="molecule type" value="Genomic_DNA"/>
</dbReference>
<dbReference type="InterPro" id="IPR011453">
    <property type="entry name" value="DUF1559"/>
</dbReference>
<dbReference type="OrthoDB" id="255848at2"/>
<dbReference type="InterPro" id="IPR045584">
    <property type="entry name" value="Pilin-like"/>
</dbReference>
<protein>
    <recommendedName>
        <fullName evidence="2">DUF1559 domain-containing protein</fullName>
    </recommendedName>
</protein>
<keyword evidence="4" id="KW-1185">Reference proteome</keyword>
<evidence type="ECO:0000313" key="3">
    <source>
        <dbReference type="EMBL" id="TWT40112.1"/>
    </source>
</evidence>
<dbReference type="NCBIfam" id="TIGR02532">
    <property type="entry name" value="IV_pilin_GFxxxE"/>
    <property type="match status" value="1"/>
</dbReference>
<keyword evidence="1" id="KW-0472">Membrane</keyword>
<reference evidence="3 4" key="1">
    <citation type="submission" date="2019-02" db="EMBL/GenBank/DDBJ databases">
        <title>Deep-cultivation of Planctomycetes and their phenomic and genomic characterization uncovers novel biology.</title>
        <authorList>
            <person name="Wiegand S."/>
            <person name="Jogler M."/>
            <person name="Boedeker C."/>
            <person name="Pinto D."/>
            <person name="Vollmers J."/>
            <person name="Rivas-Marin E."/>
            <person name="Kohn T."/>
            <person name="Peeters S.H."/>
            <person name="Heuer A."/>
            <person name="Rast P."/>
            <person name="Oberbeckmann S."/>
            <person name="Bunk B."/>
            <person name="Jeske O."/>
            <person name="Meyerdierks A."/>
            <person name="Storesund J.E."/>
            <person name="Kallscheuer N."/>
            <person name="Luecker S."/>
            <person name="Lage O.M."/>
            <person name="Pohl T."/>
            <person name="Merkel B.J."/>
            <person name="Hornburger P."/>
            <person name="Mueller R.-W."/>
            <person name="Bruemmer F."/>
            <person name="Labrenz M."/>
            <person name="Spormann A.M."/>
            <person name="Op Den Camp H."/>
            <person name="Overmann J."/>
            <person name="Amann R."/>
            <person name="Jetten M.S.M."/>
            <person name="Mascher T."/>
            <person name="Medema M.H."/>
            <person name="Devos D.P."/>
            <person name="Kaster A.-K."/>
            <person name="Ovreas L."/>
            <person name="Rohde M."/>
            <person name="Galperin M.Y."/>
            <person name="Jogler C."/>
        </authorList>
    </citation>
    <scope>NUCLEOTIDE SEQUENCE [LARGE SCALE GENOMIC DNA]</scope>
    <source>
        <strain evidence="3 4">Pla111</strain>
    </source>
</reference>
<dbReference type="InterPro" id="IPR012902">
    <property type="entry name" value="N_methyl_site"/>
</dbReference>
<evidence type="ECO:0000256" key="1">
    <source>
        <dbReference type="SAM" id="Phobius"/>
    </source>
</evidence>
<dbReference type="Proteomes" id="UP000318995">
    <property type="component" value="Unassembled WGS sequence"/>
</dbReference>
<dbReference type="Gene3D" id="3.30.700.10">
    <property type="entry name" value="Glycoprotein, Type 4 Pilin"/>
    <property type="match status" value="1"/>
</dbReference>
<dbReference type="NCBIfam" id="TIGR04294">
    <property type="entry name" value="pre_pil_HX9DG"/>
    <property type="match status" value="1"/>
</dbReference>
<name>A0A5C5VRC4_9BACT</name>
<dbReference type="PANTHER" id="PTHR30093:SF2">
    <property type="entry name" value="TYPE II SECRETION SYSTEM PROTEIN H"/>
    <property type="match status" value="1"/>
</dbReference>
<dbReference type="Pfam" id="PF07596">
    <property type="entry name" value="SBP_bac_10"/>
    <property type="match status" value="1"/>
</dbReference>
<keyword evidence="1" id="KW-0812">Transmembrane</keyword>
<accession>A0A5C5VRC4</accession>
<feature type="domain" description="DUF1559" evidence="2">
    <location>
        <begin position="49"/>
        <end position="309"/>
    </location>
</feature>
<sequence length="326" mass="34880">MNGTQPASLADLESTRRNRTLSCGFTLVELLVVIAIIGLLVALLLPAVQAARESARRTQCINNLKQQGLAAQNHMATYSGLLPPGYLRVKGSFQKRGLFAELLPFMEEGAIHDLIEYDQNDPGDAFLDPARDAIVAAYICPSWPDVPVNADGTPSQIGALVTYAGNGGAITSSDPELLVGGVYPNNGVFSLRENGTKIVGHQRGEREITDGLSKTFLIGEFVHRDCKLGSSCASPPGNVRPWYLSGFQSGAGAIPLVYAFKELEYAPNSTGLLRSQHGWNRMPMSSYHPGVTHFANVDGSVLVVPDDIDTAVYHARATVNGAETDG</sequence>